<dbReference type="GO" id="GO:0005886">
    <property type="term" value="C:plasma membrane"/>
    <property type="evidence" value="ECO:0007669"/>
    <property type="project" value="UniProtKB-SubCell"/>
</dbReference>
<proteinExistence type="predicted"/>
<accession>A0A6M8H8Z0</accession>
<protein>
    <submittedName>
        <fullName evidence="8">YihY/virulence factor BrkB family protein</fullName>
    </submittedName>
</protein>
<feature type="transmembrane region" description="Helical" evidence="7">
    <location>
        <begin position="277"/>
        <end position="301"/>
    </location>
</feature>
<dbReference type="AlphaFoldDB" id="A0A6M8H8Z0"/>
<evidence type="ECO:0000256" key="2">
    <source>
        <dbReference type="ARBA" id="ARBA00022475"/>
    </source>
</evidence>
<dbReference type="PANTHER" id="PTHR30213">
    <property type="entry name" value="INNER MEMBRANE PROTEIN YHJD"/>
    <property type="match status" value="1"/>
</dbReference>
<dbReference type="Proteomes" id="UP000500767">
    <property type="component" value="Chromosome"/>
</dbReference>
<gene>
    <name evidence="8" type="ORF">HN018_01955</name>
</gene>
<keyword evidence="9" id="KW-1185">Reference proteome</keyword>
<feature type="transmembrane region" description="Helical" evidence="7">
    <location>
        <begin position="100"/>
        <end position="122"/>
    </location>
</feature>
<evidence type="ECO:0000256" key="7">
    <source>
        <dbReference type="SAM" id="Phobius"/>
    </source>
</evidence>
<keyword evidence="4 7" id="KW-1133">Transmembrane helix</keyword>
<dbReference type="InterPro" id="IPR017039">
    <property type="entry name" value="Virul_fac_BrkB"/>
</dbReference>
<dbReference type="PANTHER" id="PTHR30213:SF0">
    <property type="entry name" value="UPF0761 MEMBRANE PROTEIN YIHY"/>
    <property type="match status" value="1"/>
</dbReference>
<keyword evidence="5 7" id="KW-0472">Membrane</keyword>
<evidence type="ECO:0000256" key="1">
    <source>
        <dbReference type="ARBA" id="ARBA00004651"/>
    </source>
</evidence>
<keyword evidence="2" id="KW-1003">Cell membrane</keyword>
<evidence type="ECO:0000256" key="5">
    <source>
        <dbReference type="ARBA" id="ARBA00023136"/>
    </source>
</evidence>
<reference evidence="8 9" key="1">
    <citation type="journal article" date="2014" name="World J. Microbiol. Biotechnol.">
        <title>Biodiversity and physiological characteristics of Antarctic and Arctic lichens-associated bacteria.</title>
        <authorList>
            <person name="Lee Y.M."/>
            <person name="Kim E.H."/>
            <person name="Lee H.K."/>
            <person name="Hong S.G."/>
        </authorList>
    </citation>
    <scope>NUCLEOTIDE SEQUENCE [LARGE SCALE GENOMIC DNA]</scope>
    <source>
        <strain evidence="8 9">PAMC 26569</strain>
    </source>
</reference>
<feature type="transmembrane region" description="Helical" evidence="7">
    <location>
        <begin position="313"/>
        <end position="335"/>
    </location>
</feature>
<name>A0A6M8H8Z0_9PROT</name>
<dbReference type="EMBL" id="CP053708">
    <property type="protein sequence ID" value="QKE88973.1"/>
    <property type="molecule type" value="Genomic_DNA"/>
</dbReference>
<feature type="region of interest" description="Disordered" evidence="6">
    <location>
        <begin position="344"/>
        <end position="369"/>
    </location>
</feature>
<evidence type="ECO:0000256" key="6">
    <source>
        <dbReference type="SAM" id="MobiDB-lite"/>
    </source>
</evidence>
<organism evidence="8 9">
    <name type="scientific">Lichenicola cladoniae</name>
    <dbReference type="NCBI Taxonomy" id="1484109"/>
    <lineage>
        <taxon>Bacteria</taxon>
        <taxon>Pseudomonadati</taxon>
        <taxon>Pseudomonadota</taxon>
        <taxon>Alphaproteobacteria</taxon>
        <taxon>Acetobacterales</taxon>
        <taxon>Acetobacteraceae</taxon>
        <taxon>Lichenicola</taxon>
    </lineage>
</organism>
<keyword evidence="3 7" id="KW-0812">Transmembrane</keyword>
<dbReference type="KEGG" id="lck:HN018_01955"/>
<feature type="transmembrane region" description="Helical" evidence="7">
    <location>
        <begin position="208"/>
        <end position="235"/>
    </location>
</feature>
<evidence type="ECO:0000256" key="3">
    <source>
        <dbReference type="ARBA" id="ARBA00022692"/>
    </source>
</evidence>
<evidence type="ECO:0000313" key="9">
    <source>
        <dbReference type="Proteomes" id="UP000500767"/>
    </source>
</evidence>
<dbReference type="RefSeq" id="WP_171836094.1">
    <property type="nucleotide sequence ID" value="NZ_CP053708.1"/>
</dbReference>
<feature type="transmembrane region" description="Helical" evidence="7">
    <location>
        <begin position="247"/>
        <end position="265"/>
    </location>
</feature>
<feature type="region of interest" description="Disordered" evidence="6">
    <location>
        <begin position="23"/>
        <end position="71"/>
    </location>
</feature>
<evidence type="ECO:0000313" key="8">
    <source>
        <dbReference type="EMBL" id="QKE88973.1"/>
    </source>
</evidence>
<sequence length="369" mass="39303">MKQATRPNVFLLAALAAAGTMLPDQRSREIRRTQSQPEPLAARPPPGEKKAPSANDPAVEQPGASAESPGEIPLKGWWNVLKRAGAGFSEDRVMAEAAGVTFYGLLALFPAIASLISLYGLFSNPATLNDQLEGLGGIVPGGGLDIIKAQIGALTASGHKALGFGAVAGVATSIWSANAGMKSLFDALNVVYHEHEKRSFVRLTVTSLTFTLGAFGFIIIALLAVVVVPLVLNFVGFGGATDMLLDLARWPFMLIVLMGALALIYRYGPSRNNARWAWVSWGSVAAAILWVLVSLGFSYYVSNFGNYNKTYGSLGAVIGFMTWIWISSIVVLMGAELNAELEQQTERDTTVGPDKPRGSRGAYKADTKP</sequence>
<dbReference type="NCBIfam" id="TIGR00765">
    <property type="entry name" value="yihY_not_rbn"/>
    <property type="match status" value="1"/>
</dbReference>
<comment type="subcellular location">
    <subcellularLocation>
        <location evidence="1">Cell membrane</location>
        <topology evidence="1">Multi-pass membrane protein</topology>
    </subcellularLocation>
</comment>
<evidence type="ECO:0000256" key="4">
    <source>
        <dbReference type="ARBA" id="ARBA00022989"/>
    </source>
</evidence>
<dbReference type="Pfam" id="PF03631">
    <property type="entry name" value="Virul_fac_BrkB"/>
    <property type="match status" value="1"/>
</dbReference>